<dbReference type="GO" id="GO:0006203">
    <property type="term" value="P:dGTP catabolic process"/>
    <property type="evidence" value="ECO:0007669"/>
    <property type="project" value="TreeGrafter"/>
</dbReference>
<dbReference type="InterPro" id="IPR003607">
    <property type="entry name" value="HD/PDEase_dom"/>
</dbReference>
<keyword evidence="1 4" id="KW-0378">Hydrolase</keyword>
<dbReference type="InterPro" id="IPR026875">
    <property type="entry name" value="PHydrolase_assoc_dom"/>
</dbReference>
<dbReference type="NCBIfam" id="TIGR01353">
    <property type="entry name" value="dGTP_triPase"/>
    <property type="match status" value="1"/>
</dbReference>
<feature type="domain" description="HD" evidence="3">
    <location>
        <begin position="63"/>
        <end position="226"/>
    </location>
</feature>
<dbReference type="PANTHER" id="PTHR11373:SF32">
    <property type="entry name" value="DEOXYGUANOSINETRIPHOSPHATE TRIPHOSPHOHYDROLASE"/>
    <property type="match status" value="1"/>
</dbReference>
<dbReference type="InterPro" id="IPR006674">
    <property type="entry name" value="HD_domain"/>
</dbReference>
<evidence type="ECO:0000256" key="2">
    <source>
        <dbReference type="SAM" id="MobiDB-lite"/>
    </source>
</evidence>
<dbReference type="Pfam" id="PF01966">
    <property type="entry name" value="HD"/>
    <property type="match status" value="1"/>
</dbReference>
<dbReference type="InterPro" id="IPR006261">
    <property type="entry name" value="dGTPase"/>
</dbReference>
<dbReference type="PANTHER" id="PTHR11373">
    <property type="entry name" value="DEOXYNUCLEOSIDE TRIPHOSPHATE TRIPHOSPHOHYDROLASE"/>
    <property type="match status" value="1"/>
</dbReference>
<keyword evidence="5" id="KW-1185">Reference proteome</keyword>
<dbReference type="AlphaFoldDB" id="A0A5C5YW86"/>
<evidence type="ECO:0000313" key="5">
    <source>
        <dbReference type="Proteomes" id="UP000315010"/>
    </source>
</evidence>
<evidence type="ECO:0000256" key="1">
    <source>
        <dbReference type="ARBA" id="ARBA00022801"/>
    </source>
</evidence>
<dbReference type="Gene3D" id="1.10.3210.10">
    <property type="entry name" value="Hypothetical protein af1432"/>
    <property type="match status" value="1"/>
</dbReference>
<reference evidence="4 5" key="1">
    <citation type="submission" date="2019-02" db="EMBL/GenBank/DDBJ databases">
        <title>Deep-cultivation of Planctomycetes and their phenomic and genomic characterization uncovers novel biology.</title>
        <authorList>
            <person name="Wiegand S."/>
            <person name="Jogler M."/>
            <person name="Boedeker C."/>
            <person name="Pinto D."/>
            <person name="Vollmers J."/>
            <person name="Rivas-Marin E."/>
            <person name="Kohn T."/>
            <person name="Peeters S.H."/>
            <person name="Heuer A."/>
            <person name="Rast P."/>
            <person name="Oberbeckmann S."/>
            <person name="Bunk B."/>
            <person name="Jeske O."/>
            <person name="Meyerdierks A."/>
            <person name="Storesund J.E."/>
            <person name="Kallscheuer N."/>
            <person name="Luecker S."/>
            <person name="Lage O.M."/>
            <person name="Pohl T."/>
            <person name="Merkel B.J."/>
            <person name="Hornburger P."/>
            <person name="Mueller R.-W."/>
            <person name="Bruemmer F."/>
            <person name="Labrenz M."/>
            <person name="Spormann A.M."/>
            <person name="Op Den Camp H."/>
            <person name="Overmann J."/>
            <person name="Amann R."/>
            <person name="Jetten M.S.M."/>
            <person name="Mascher T."/>
            <person name="Medema M.H."/>
            <person name="Devos D.P."/>
            <person name="Kaster A.-K."/>
            <person name="Ovreas L."/>
            <person name="Rohde M."/>
            <person name="Galperin M.Y."/>
            <person name="Jogler C."/>
        </authorList>
    </citation>
    <scope>NUCLEOTIDE SEQUENCE [LARGE SCALE GENOMIC DNA]</scope>
    <source>
        <strain evidence="4 5">CA13</strain>
    </source>
</reference>
<accession>A0A5C5YW86</accession>
<sequence>MANTFYNDFDTEPLSGPNGERPIDYRTPFQIDRDRILYTSAFRRLQSKTQVFLSGEYDFYRTRLTHSLEVAQIGRSICARLKVMNDAFGDEYYIDPDLVEAACLSHDIGHPPFGHAGERVLHELMRDHGGFEGNAQTLRLLTQTIYGDRGMDPSRALLDATLKYKTLLSETPDASNHFVYNTQRRFLDFTFGSDAFLSELRPGDERNGFKSVECQIMDWADDTAYSVNDIVDGVNAGFINLEQLENWAEANDIRGDEAEHIENLCSAIRRRRLEPMMGRKVGNFIAAADIVEASDNFMSNRSARYCYNVNVAPEAAAESNLYKRISLDLVFRSPQLQQLDHKAGRVLGELFRILADNYLGGRKRPLRLLTADTEAALKEATGDEHTSARIICDTIAQMTDRFAVRTYRRLLDPEFGSIVDLI</sequence>
<dbReference type="Pfam" id="PF13286">
    <property type="entry name" value="HD_assoc"/>
    <property type="match status" value="1"/>
</dbReference>
<protein>
    <submittedName>
        <fullName evidence="4">Deoxyguanosinetriphosphate triphosphohydrolase</fullName>
        <ecNumber evidence="4">3.1.5.1</ecNumber>
    </submittedName>
</protein>
<name>A0A5C5YW86_9BACT</name>
<dbReference type="SUPFAM" id="SSF109604">
    <property type="entry name" value="HD-domain/PDEase-like"/>
    <property type="match status" value="1"/>
</dbReference>
<evidence type="ECO:0000259" key="3">
    <source>
        <dbReference type="PROSITE" id="PS51831"/>
    </source>
</evidence>
<dbReference type="RefSeq" id="WP_146393954.1">
    <property type="nucleotide sequence ID" value="NZ_SJPJ01000001.1"/>
</dbReference>
<dbReference type="CDD" id="cd00077">
    <property type="entry name" value="HDc"/>
    <property type="match status" value="1"/>
</dbReference>
<dbReference type="EMBL" id="SJPJ01000001">
    <property type="protein sequence ID" value="TWT78843.1"/>
    <property type="molecule type" value="Genomic_DNA"/>
</dbReference>
<comment type="caution">
    <text evidence="4">The sequence shown here is derived from an EMBL/GenBank/DDBJ whole genome shotgun (WGS) entry which is preliminary data.</text>
</comment>
<organism evidence="4 5">
    <name type="scientific">Novipirellula herctigrandis</name>
    <dbReference type="NCBI Taxonomy" id="2527986"/>
    <lineage>
        <taxon>Bacteria</taxon>
        <taxon>Pseudomonadati</taxon>
        <taxon>Planctomycetota</taxon>
        <taxon>Planctomycetia</taxon>
        <taxon>Pirellulales</taxon>
        <taxon>Pirellulaceae</taxon>
        <taxon>Novipirellula</taxon>
    </lineage>
</organism>
<gene>
    <name evidence="4" type="primary">dgt_1</name>
    <name evidence="4" type="ORF">CA13_02400</name>
</gene>
<dbReference type="GO" id="GO:0008832">
    <property type="term" value="F:dGTPase activity"/>
    <property type="evidence" value="ECO:0007669"/>
    <property type="project" value="UniProtKB-EC"/>
</dbReference>
<evidence type="ECO:0000313" key="4">
    <source>
        <dbReference type="EMBL" id="TWT78843.1"/>
    </source>
</evidence>
<dbReference type="EC" id="3.1.5.1" evidence="4"/>
<dbReference type="PROSITE" id="PS51831">
    <property type="entry name" value="HD"/>
    <property type="match status" value="1"/>
</dbReference>
<proteinExistence type="predicted"/>
<feature type="region of interest" description="Disordered" evidence="2">
    <location>
        <begin position="1"/>
        <end position="25"/>
    </location>
</feature>
<dbReference type="SMART" id="SM00471">
    <property type="entry name" value="HDc"/>
    <property type="match status" value="1"/>
</dbReference>
<dbReference type="OrthoDB" id="9803619at2"/>
<dbReference type="Proteomes" id="UP000315010">
    <property type="component" value="Unassembled WGS sequence"/>
</dbReference>
<dbReference type="InterPro" id="IPR050135">
    <property type="entry name" value="dGTPase-like"/>
</dbReference>